<feature type="transmembrane region" description="Helical" evidence="1">
    <location>
        <begin position="42"/>
        <end position="61"/>
    </location>
</feature>
<keyword evidence="3" id="KW-1185">Reference proteome</keyword>
<keyword evidence="1" id="KW-0812">Transmembrane</keyword>
<accession>A0A521FAP0</accession>
<proteinExistence type="predicted"/>
<dbReference type="EMBL" id="FXTC01000013">
    <property type="protein sequence ID" value="SMO93223.1"/>
    <property type="molecule type" value="Genomic_DNA"/>
</dbReference>
<reference evidence="2 3" key="1">
    <citation type="submission" date="2017-05" db="EMBL/GenBank/DDBJ databases">
        <authorList>
            <person name="Varghese N."/>
            <person name="Submissions S."/>
        </authorList>
    </citation>
    <scope>NUCLEOTIDE SEQUENCE [LARGE SCALE GENOMIC DNA]</scope>
    <source>
        <strain evidence="2 3">DSM 29371</strain>
    </source>
</reference>
<evidence type="ECO:0000313" key="3">
    <source>
        <dbReference type="Proteomes" id="UP000316916"/>
    </source>
</evidence>
<evidence type="ECO:0000313" key="2">
    <source>
        <dbReference type="EMBL" id="SMO93223.1"/>
    </source>
</evidence>
<sequence length="164" mass="19693">MVTLKIKNYFIVFFRIVFSFFSFSLPFIFTKGAYQNMISKGHYLWFCYFILLFLLTIYIVVKKNYYELIFSNIQNENLVYHNFLFIKKIIPLKNILGYKHGIDNDGNEFISLYNDKNKKIVTLKVNIYSNLPEFVEALHCKHIGYELTPFQYVIERVKKLFTNT</sequence>
<gene>
    <name evidence="2" type="ORF">SAMN06265171_11327</name>
</gene>
<feature type="transmembrane region" description="Helical" evidence="1">
    <location>
        <begin position="12"/>
        <end position="30"/>
    </location>
</feature>
<evidence type="ECO:0000256" key="1">
    <source>
        <dbReference type="SAM" id="Phobius"/>
    </source>
</evidence>
<name>A0A521FAP0_9FLAO</name>
<dbReference type="AlphaFoldDB" id="A0A521FAP0"/>
<dbReference type="Proteomes" id="UP000316916">
    <property type="component" value="Unassembled WGS sequence"/>
</dbReference>
<protein>
    <submittedName>
        <fullName evidence="2">Uncharacterized protein</fullName>
    </submittedName>
</protein>
<keyword evidence="1" id="KW-0472">Membrane</keyword>
<organism evidence="2 3">
    <name type="scientific">Chryseobacterium rhizoplanae</name>
    <dbReference type="NCBI Taxonomy" id="1609531"/>
    <lineage>
        <taxon>Bacteria</taxon>
        <taxon>Pseudomonadati</taxon>
        <taxon>Bacteroidota</taxon>
        <taxon>Flavobacteriia</taxon>
        <taxon>Flavobacteriales</taxon>
        <taxon>Weeksellaceae</taxon>
        <taxon>Chryseobacterium group</taxon>
        <taxon>Chryseobacterium</taxon>
    </lineage>
</organism>
<keyword evidence="1" id="KW-1133">Transmembrane helix</keyword>